<dbReference type="EMBL" id="KK117922">
    <property type="protein sequence ID" value="KFM71759.1"/>
    <property type="molecule type" value="Genomic_DNA"/>
</dbReference>
<feature type="non-terminal residue" evidence="2">
    <location>
        <position position="64"/>
    </location>
</feature>
<reference evidence="2 3" key="1">
    <citation type="submission" date="2013-11" db="EMBL/GenBank/DDBJ databases">
        <title>Genome sequencing of Stegodyphus mimosarum.</title>
        <authorList>
            <person name="Bechsgaard J."/>
        </authorList>
    </citation>
    <scope>NUCLEOTIDE SEQUENCE [LARGE SCALE GENOMIC DNA]</scope>
</reference>
<dbReference type="OrthoDB" id="6465393at2759"/>
<evidence type="ECO:0000313" key="3">
    <source>
        <dbReference type="Proteomes" id="UP000054359"/>
    </source>
</evidence>
<feature type="transmembrane region" description="Helical" evidence="1">
    <location>
        <begin position="31"/>
        <end position="49"/>
    </location>
</feature>
<name>A0A087U320_STEMI</name>
<evidence type="ECO:0000313" key="2">
    <source>
        <dbReference type="EMBL" id="KFM71759.1"/>
    </source>
</evidence>
<organism evidence="2 3">
    <name type="scientific">Stegodyphus mimosarum</name>
    <name type="common">African social velvet spider</name>
    <dbReference type="NCBI Taxonomy" id="407821"/>
    <lineage>
        <taxon>Eukaryota</taxon>
        <taxon>Metazoa</taxon>
        <taxon>Ecdysozoa</taxon>
        <taxon>Arthropoda</taxon>
        <taxon>Chelicerata</taxon>
        <taxon>Arachnida</taxon>
        <taxon>Araneae</taxon>
        <taxon>Araneomorphae</taxon>
        <taxon>Entelegynae</taxon>
        <taxon>Eresoidea</taxon>
        <taxon>Eresidae</taxon>
        <taxon>Stegodyphus</taxon>
    </lineage>
</organism>
<proteinExistence type="predicted"/>
<keyword evidence="3" id="KW-1185">Reference proteome</keyword>
<keyword evidence="1" id="KW-0812">Transmembrane</keyword>
<protein>
    <submittedName>
        <fullName evidence="2">Uncharacterized protein</fullName>
    </submittedName>
</protein>
<evidence type="ECO:0000256" key="1">
    <source>
        <dbReference type="SAM" id="Phobius"/>
    </source>
</evidence>
<accession>A0A087U320</accession>
<keyword evidence="1" id="KW-0472">Membrane</keyword>
<keyword evidence="1" id="KW-1133">Transmembrane helix</keyword>
<dbReference type="AlphaFoldDB" id="A0A087U320"/>
<gene>
    <name evidence="2" type="ORF">X975_00528</name>
</gene>
<dbReference type="Proteomes" id="UP000054359">
    <property type="component" value="Unassembled WGS sequence"/>
</dbReference>
<sequence length="64" mass="7450">MISNVVNLSMDTPVISESIASLHSADTITNFFSMLFTMMIFDDVSKLVWLRSMMNWIMQWLMNL</sequence>